<dbReference type="PANTHER" id="PTHR12526">
    <property type="entry name" value="GLYCOSYLTRANSFERASE"/>
    <property type="match status" value="1"/>
</dbReference>
<reference evidence="4 5" key="1">
    <citation type="submission" date="2018-12" db="EMBL/GenBank/DDBJ databases">
        <title>Complete genome sequence of Flaviflexus sp. H23T48.</title>
        <authorList>
            <person name="Bae J.-W."/>
            <person name="Lee J.-Y."/>
        </authorList>
    </citation>
    <scope>NUCLEOTIDE SEQUENCE [LARGE SCALE GENOMIC DNA]</scope>
    <source>
        <strain evidence="4 5">H23T48</strain>
    </source>
</reference>
<protein>
    <submittedName>
        <fullName evidence="4">Glycosyltransferase WbuB</fullName>
    </submittedName>
</protein>
<dbReference type="GO" id="GO:0016757">
    <property type="term" value="F:glycosyltransferase activity"/>
    <property type="evidence" value="ECO:0007669"/>
    <property type="project" value="UniProtKB-KW"/>
</dbReference>
<keyword evidence="5" id="KW-1185">Reference proteome</keyword>
<dbReference type="Pfam" id="PF13579">
    <property type="entry name" value="Glyco_trans_4_4"/>
    <property type="match status" value="1"/>
</dbReference>
<evidence type="ECO:0000256" key="2">
    <source>
        <dbReference type="ARBA" id="ARBA00022679"/>
    </source>
</evidence>
<keyword evidence="2 4" id="KW-0808">Transferase</keyword>
<sequence length="413" mass="45509">MRIGMLSQWYDPETGPAALPGVYAREFTRLGHDVSVLTGFPNYPEGRLYPGYRMRARTRESLGNVQLTRVPLYPNHSRSAVGRAVNYSSFSLTSSLFAGDALRDIDAMWVYNSPVTVALPMLIHSRLGRIPVFLHVQDLWPDSLVDSGMFRDGRVGDVITRLISYIVRLMERRAAVIGVISKGVRDLILERNPRVDPSRIVYVPNPTNEDLFRPSRLIRVEEGIELDKDKMNVMYAGAIGDVQGFDTLIEAASMLSSRADIKFTIVGDGIKKRELEAKARKLGLDNIEFLGRVPQSQVPTLMAKAHIHLVSLAANDFLRFTTPSKIPSLLASEVPIIAQIEGDGARMIEASGAGKVVAPGDAAALADTVQQISDLSELERNMLAASGREYYEQNLSAKSAGLKIIEAMEVTQN</sequence>
<organism evidence="4 5">
    <name type="scientific">Flaviflexus ciconiae</name>
    <dbReference type="NCBI Taxonomy" id="2496867"/>
    <lineage>
        <taxon>Bacteria</taxon>
        <taxon>Bacillati</taxon>
        <taxon>Actinomycetota</taxon>
        <taxon>Actinomycetes</taxon>
        <taxon>Actinomycetales</taxon>
        <taxon>Actinomycetaceae</taxon>
        <taxon>Flaviflexus</taxon>
    </lineage>
</organism>
<dbReference type="PANTHER" id="PTHR12526:SF622">
    <property type="entry name" value="GLYCOSYLTRANSFERASE (GROUP I)"/>
    <property type="match status" value="1"/>
</dbReference>
<dbReference type="EMBL" id="CP034593">
    <property type="protein sequence ID" value="AZQ76777.1"/>
    <property type="molecule type" value="Genomic_DNA"/>
</dbReference>
<dbReference type="CDD" id="cd03794">
    <property type="entry name" value="GT4_WbuB-like"/>
    <property type="match status" value="1"/>
</dbReference>
<proteinExistence type="predicted"/>
<dbReference type="AlphaFoldDB" id="A0A3Q9G3U5"/>
<evidence type="ECO:0000313" key="5">
    <source>
        <dbReference type="Proteomes" id="UP000280344"/>
    </source>
</evidence>
<evidence type="ECO:0000313" key="4">
    <source>
        <dbReference type="EMBL" id="AZQ76777.1"/>
    </source>
</evidence>
<dbReference type="InterPro" id="IPR028098">
    <property type="entry name" value="Glyco_trans_4-like_N"/>
</dbReference>
<feature type="domain" description="Glycosyltransferase subfamily 4-like N-terminal" evidence="3">
    <location>
        <begin position="23"/>
        <end position="205"/>
    </location>
</feature>
<dbReference type="RefSeq" id="WP_126703583.1">
    <property type="nucleotide sequence ID" value="NZ_CP034593.1"/>
</dbReference>
<evidence type="ECO:0000259" key="3">
    <source>
        <dbReference type="Pfam" id="PF13579"/>
    </source>
</evidence>
<evidence type="ECO:0000256" key="1">
    <source>
        <dbReference type="ARBA" id="ARBA00022676"/>
    </source>
</evidence>
<accession>A0A3Q9G3U5</accession>
<dbReference type="Proteomes" id="UP000280344">
    <property type="component" value="Chromosome"/>
</dbReference>
<dbReference type="KEGG" id="flh:EJ997_04875"/>
<gene>
    <name evidence="4" type="ORF">EJ997_04875</name>
</gene>
<name>A0A3Q9G3U5_9ACTO</name>
<dbReference type="OrthoDB" id="9790710at2"/>
<dbReference type="Gene3D" id="3.40.50.2000">
    <property type="entry name" value="Glycogen Phosphorylase B"/>
    <property type="match status" value="2"/>
</dbReference>
<keyword evidence="1" id="KW-0328">Glycosyltransferase</keyword>
<dbReference type="SUPFAM" id="SSF53756">
    <property type="entry name" value="UDP-Glycosyltransferase/glycogen phosphorylase"/>
    <property type="match status" value="1"/>
</dbReference>
<dbReference type="Pfam" id="PF13692">
    <property type="entry name" value="Glyco_trans_1_4"/>
    <property type="match status" value="1"/>
</dbReference>